<dbReference type="Proteomes" id="UP001358614">
    <property type="component" value="Chromosome 1"/>
</dbReference>
<name>A0AAX4KKC2_9TREE</name>
<organism evidence="2 3">
    <name type="scientific">Kwoniella europaea PYCC6329</name>
    <dbReference type="NCBI Taxonomy" id="1423913"/>
    <lineage>
        <taxon>Eukaryota</taxon>
        <taxon>Fungi</taxon>
        <taxon>Dikarya</taxon>
        <taxon>Basidiomycota</taxon>
        <taxon>Agaricomycotina</taxon>
        <taxon>Tremellomycetes</taxon>
        <taxon>Tremellales</taxon>
        <taxon>Cryptococcaceae</taxon>
        <taxon>Kwoniella</taxon>
    </lineage>
</organism>
<accession>A0AAX4KKC2</accession>
<feature type="compositionally biased region" description="Polar residues" evidence="1">
    <location>
        <begin position="283"/>
        <end position="300"/>
    </location>
</feature>
<dbReference type="GeneID" id="91103643"/>
<dbReference type="RefSeq" id="XP_066084714.1">
    <property type="nucleotide sequence ID" value="XM_066228617.1"/>
</dbReference>
<proteinExistence type="predicted"/>
<feature type="compositionally biased region" description="Polar residues" evidence="1">
    <location>
        <begin position="259"/>
        <end position="273"/>
    </location>
</feature>
<dbReference type="EMBL" id="CP144089">
    <property type="protein sequence ID" value="WWD06747.1"/>
    <property type="molecule type" value="Genomic_DNA"/>
</dbReference>
<dbReference type="KEGG" id="ker:91103643"/>
<protein>
    <submittedName>
        <fullName evidence="2">Uncharacterized protein</fullName>
    </submittedName>
</protein>
<sequence>MSQDHNVESCKQGGCVVSHSWDREQAISSPADGTSLLSVNCCISFEGWKTTSAIRQDERLRAQGIVMNETRQEIKELFIPYLIPSPHARMSELATSLSHPIVVDAMYTERKVDRQGRDEWDDTEGDVSLRFSSPIYAEEPSLISTIAVKRERDPTPPATARPPRPHKFRCDHWSPPSEFKPFTNSSSPPSTQQSSAHITPPSNLYVKVEVDVQNGHIHSMREILAARSQSAHPRATSHSQSIPCHPARDNACSPKRIINISNDSNGHSTTPHPQQYHFRAPARSTTFSSRSPRLRNSSTSSRRKRDIAVPHGRRVKTSHDPRNQQNGNTNISLKENAETLEDLLSSSERVLNPEEVYESPTSQLRNEFFSQSIHESLYVTKWKDAFHSVEKLGDGGDLSLSYRP</sequence>
<feature type="compositionally biased region" description="Low complexity" evidence="1">
    <location>
        <begin position="185"/>
        <end position="195"/>
    </location>
</feature>
<feature type="region of interest" description="Disordered" evidence="1">
    <location>
        <begin position="145"/>
        <end position="201"/>
    </location>
</feature>
<dbReference type="AlphaFoldDB" id="A0AAX4KKC2"/>
<feature type="compositionally biased region" description="Basic residues" evidence="1">
    <location>
        <begin position="301"/>
        <end position="316"/>
    </location>
</feature>
<evidence type="ECO:0000256" key="1">
    <source>
        <dbReference type="SAM" id="MobiDB-lite"/>
    </source>
</evidence>
<gene>
    <name evidence="2" type="ORF">V865_004842</name>
</gene>
<evidence type="ECO:0000313" key="2">
    <source>
        <dbReference type="EMBL" id="WWD06747.1"/>
    </source>
</evidence>
<keyword evidence="3" id="KW-1185">Reference proteome</keyword>
<feature type="region of interest" description="Disordered" evidence="1">
    <location>
        <begin position="226"/>
        <end position="331"/>
    </location>
</feature>
<evidence type="ECO:0000313" key="3">
    <source>
        <dbReference type="Proteomes" id="UP001358614"/>
    </source>
</evidence>
<feature type="compositionally biased region" description="Polar residues" evidence="1">
    <location>
        <begin position="227"/>
        <end position="242"/>
    </location>
</feature>
<reference evidence="2 3" key="1">
    <citation type="submission" date="2024-01" db="EMBL/GenBank/DDBJ databases">
        <title>Comparative genomics of Cryptococcus and Kwoniella reveals pathogenesis evolution and contrasting modes of karyotype evolution via chromosome fusion or intercentromeric recombination.</title>
        <authorList>
            <person name="Coelho M.A."/>
            <person name="David-Palma M."/>
            <person name="Shea T."/>
            <person name="Bowers K."/>
            <person name="McGinley-Smith S."/>
            <person name="Mohammad A.W."/>
            <person name="Gnirke A."/>
            <person name="Yurkov A.M."/>
            <person name="Nowrousian M."/>
            <person name="Sun S."/>
            <person name="Cuomo C.A."/>
            <person name="Heitman J."/>
        </authorList>
    </citation>
    <scope>NUCLEOTIDE SEQUENCE [LARGE SCALE GENOMIC DNA]</scope>
    <source>
        <strain evidence="2 3">PYCC6329</strain>
    </source>
</reference>